<dbReference type="PRINTS" id="PR01398">
    <property type="entry name" value="ISCHRISMTASE"/>
</dbReference>
<dbReference type="Pfam" id="PF00550">
    <property type="entry name" value="PP-binding"/>
    <property type="match status" value="1"/>
</dbReference>
<dbReference type="PANTHER" id="PTHR43540">
    <property type="entry name" value="PEROXYUREIDOACRYLATE/UREIDOACRYLATE AMIDOHYDROLASE-RELATED"/>
    <property type="match status" value="1"/>
</dbReference>
<dbReference type="Pfam" id="PF00857">
    <property type="entry name" value="Isochorismatase"/>
    <property type="match status" value="1"/>
</dbReference>
<dbReference type="PIRSF" id="PIRSF001111">
    <property type="entry name" value="Isochorismatase"/>
    <property type="match status" value="1"/>
</dbReference>
<dbReference type="InterPro" id="IPR009081">
    <property type="entry name" value="PP-bd_ACP"/>
</dbReference>
<accession>A0ABN8WZP0</accession>
<keyword evidence="7" id="KW-0436">Ligase</keyword>
<dbReference type="SUPFAM" id="SSF52499">
    <property type="entry name" value="Isochorismatase-like hydrolases"/>
    <property type="match status" value="1"/>
</dbReference>
<evidence type="ECO:0000256" key="3">
    <source>
        <dbReference type="ARBA" id="ARBA00022801"/>
    </source>
</evidence>
<dbReference type="Proteomes" id="UP001162030">
    <property type="component" value="Chromosome"/>
</dbReference>
<dbReference type="InterPro" id="IPR016291">
    <property type="entry name" value="Isochorismatase"/>
</dbReference>
<name>A0ABN8WZP0_9GAMM</name>
<comment type="catalytic activity">
    <reaction evidence="4">
        <text>isochorismate + H2O = (2S,3S)-2,3-dihydroxy-2,3-dihydrobenzoate + pyruvate</text>
        <dbReference type="Rhea" id="RHEA:11112"/>
        <dbReference type="ChEBI" id="CHEBI:15361"/>
        <dbReference type="ChEBI" id="CHEBI:15377"/>
        <dbReference type="ChEBI" id="CHEBI:29780"/>
        <dbReference type="ChEBI" id="CHEBI:58764"/>
        <dbReference type="EC" id="3.3.2.1"/>
    </reaction>
</comment>
<keyword evidence="8" id="KW-1185">Reference proteome</keyword>
<evidence type="ECO:0000256" key="4">
    <source>
        <dbReference type="ARBA" id="ARBA00048590"/>
    </source>
</evidence>
<dbReference type="GO" id="GO:0008908">
    <property type="term" value="F:isochorismatase activity"/>
    <property type="evidence" value="ECO:0007669"/>
    <property type="project" value="UniProtKB-EC"/>
</dbReference>
<dbReference type="EMBL" id="OX458333">
    <property type="protein sequence ID" value="CAI8723775.1"/>
    <property type="molecule type" value="Genomic_DNA"/>
</dbReference>
<feature type="domain" description="Carrier" evidence="5">
    <location>
        <begin position="217"/>
        <end position="276"/>
    </location>
</feature>
<evidence type="ECO:0000256" key="2">
    <source>
        <dbReference type="ARBA" id="ARBA00012100"/>
    </source>
</evidence>
<dbReference type="RefSeq" id="WP_026610386.1">
    <property type="nucleotide sequence ID" value="NZ_OX458333.1"/>
</dbReference>
<evidence type="ECO:0000259" key="5">
    <source>
        <dbReference type="Pfam" id="PF00550"/>
    </source>
</evidence>
<dbReference type="InterPro" id="IPR050272">
    <property type="entry name" value="Isochorismatase-like_hydrls"/>
</dbReference>
<reference evidence="7 8" key="1">
    <citation type="submission" date="2023-03" db="EMBL/GenBank/DDBJ databases">
        <authorList>
            <person name="Pearce D."/>
        </authorList>
    </citation>
    <scope>NUCLEOTIDE SEQUENCE [LARGE SCALE GENOMIC DNA]</scope>
    <source>
        <strain evidence="7">Msz</strain>
    </source>
</reference>
<dbReference type="InterPro" id="IPR036736">
    <property type="entry name" value="ACP-like_sf"/>
</dbReference>
<dbReference type="GO" id="GO:0047527">
    <property type="term" value="F:2,3-dihydroxybenzoate-serine ligase activity"/>
    <property type="evidence" value="ECO:0007669"/>
    <property type="project" value="UniProtKB-EC"/>
</dbReference>
<dbReference type="Gene3D" id="1.10.1200.10">
    <property type="entry name" value="ACP-like"/>
    <property type="match status" value="1"/>
</dbReference>
<evidence type="ECO:0000313" key="7">
    <source>
        <dbReference type="EMBL" id="CAI8723775.1"/>
    </source>
</evidence>
<evidence type="ECO:0000259" key="6">
    <source>
        <dbReference type="Pfam" id="PF00857"/>
    </source>
</evidence>
<gene>
    <name evidence="7" type="primary">entB</name>
    <name evidence="7" type="ORF">MSZNOR_0144</name>
</gene>
<protein>
    <recommendedName>
        <fullName evidence="2">isochorismatase</fullName>
        <ecNumber evidence="2">3.3.2.1</ecNumber>
    </recommendedName>
</protein>
<feature type="domain" description="Isochorismatase-like" evidence="6">
    <location>
        <begin position="29"/>
        <end position="203"/>
    </location>
</feature>
<dbReference type="PANTHER" id="PTHR43540:SF3">
    <property type="entry name" value="ENTEROBACTIN SYNTHASE COMPONENT B"/>
    <property type="match status" value="1"/>
</dbReference>
<proteinExistence type="predicted"/>
<evidence type="ECO:0000256" key="1">
    <source>
        <dbReference type="ARBA" id="ARBA00004924"/>
    </source>
</evidence>
<dbReference type="SUPFAM" id="SSF47336">
    <property type="entry name" value="ACP-like"/>
    <property type="match status" value="1"/>
</dbReference>
<dbReference type="EC" id="3.3.2.1" evidence="2"/>
<sequence>MSIPRIAPYEMPRSFPEGKVAWRIEPTRAALLVHDLQQYFLDFYDPAQPPIPELLEHCARLIAAARTAGVPVLYTAQPGGQAPEDRALLNDFWGEGIPDRPESTRIVDAVAPQPGDTVLTKWRYSAFKRSDLEARLRAMGRDQLLICGVYAHIGCLMTAAEAFMLDIRPFLIGDAIADFSCEDHQQALRYAAGRCARVCGTEDAVQALTGEELALESLRGEIAEQMGIEPSLLGDHDDLLLMGLDSVNLMMLMERWRQRGWHAEFSDLVTIPTLAAWHILLNSAPGTARAAA</sequence>
<comment type="pathway">
    <text evidence="1">Siderophore biosynthesis.</text>
</comment>
<dbReference type="Gene3D" id="3.40.50.850">
    <property type="entry name" value="Isochorismatase-like"/>
    <property type="match status" value="1"/>
</dbReference>
<organism evidence="7 8">
    <name type="scientific">Methylocaldum szegediense</name>
    <dbReference type="NCBI Taxonomy" id="73780"/>
    <lineage>
        <taxon>Bacteria</taxon>
        <taxon>Pseudomonadati</taxon>
        <taxon>Pseudomonadota</taxon>
        <taxon>Gammaproteobacteria</taxon>
        <taxon>Methylococcales</taxon>
        <taxon>Methylococcaceae</taxon>
        <taxon>Methylocaldum</taxon>
    </lineage>
</organism>
<keyword evidence="3 7" id="KW-0378">Hydrolase</keyword>
<evidence type="ECO:0000313" key="8">
    <source>
        <dbReference type="Proteomes" id="UP001162030"/>
    </source>
</evidence>
<dbReference type="InterPro" id="IPR000868">
    <property type="entry name" value="Isochorismatase-like_dom"/>
</dbReference>
<dbReference type="InterPro" id="IPR036380">
    <property type="entry name" value="Isochorismatase-like_sf"/>
</dbReference>